<dbReference type="PANTHER" id="PTHR23509:SF48">
    <property type="entry name" value="INTRACELLULAR PHOSPHOLIPASE A1"/>
    <property type="match status" value="1"/>
</dbReference>
<proteinExistence type="inferred from homology"/>
<dbReference type="Pfam" id="PF02862">
    <property type="entry name" value="DDHD"/>
    <property type="match status" value="2"/>
</dbReference>
<dbReference type="EMBL" id="HBUF01183140">
    <property type="protein sequence ID" value="CAG6655874.1"/>
    <property type="molecule type" value="Transcribed_RNA"/>
</dbReference>
<protein>
    <submittedName>
        <fullName evidence="4">Phospholipase DDHD1</fullName>
    </submittedName>
</protein>
<dbReference type="InterPro" id="IPR058055">
    <property type="entry name" value="PA-PLA1"/>
</dbReference>
<sequence length="699" mass="79482">MNSFDSFENSLTDEILTVESQCNGINGLCLDHKVEQITPSKGSGYDSYYIDNDLQQDTSDYWEYNTSEQVVEKHSSPDKIITELQPDEVRWFYKSYSNKRWIEFCGDDSLNIESKYQQLFNGDWKYYISKTKSNTGLSNGDKPTNWVNGVSNGHHAESPDSELDKYTVVVRGGLYEVKLLQKQCVSIYWPGEQSMVTRGSWFYQGTFQPFDADMSDVMEQAHLELYAGHKSSEYFIDVKSGGKPPVTHTENFPDSTVMWYSPDEVYLYSQATPSKIVRSISQKLGSYFQKSTGYRLVRGYKESAIESDRPEDISHLVFVVHGMGQKMDSGRIIKNATQFRESIHWLKKKYFSSSKLRAEFFPVEWRSKVALDGDIVEAITQLNVTNLRHMLNSSAMDIMYYTSPIYGSEIQQGLTNELNRLYKLFLDRNPNHNAKVSIIAHSLGCVIVYDVITGWIPQMYQQETGLNSHQHDSNCKGSTIEPKSRLDFHLDNLFCLGSPLAVFLALRVPRGHHGNHLFPPSLCSRLYNIFHPSDPIAYRLEPLVVKTYKSIAPVSIHSYNASSKPLYCDIPLEFIMTSPSPSESQPSPAVPTEPAPGSKQDKAWKLWNFVKPAVPGSKTSSSQAQPESPYEGLEHRLDYVLKDTYGGTKGGYLSAMTSHTGYWNNYDVAYFVLTRLFPDLQQTQTPPDTLTMLPDFSLY</sequence>
<dbReference type="AlphaFoldDB" id="A0A8D8RWT3"/>
<evidence type="ECO:0000259" key="3">
    <source>
        <dbReference type="PROSITE" id="PS51043"/>
    </source>
</evidence>
<dbReference type="EMBL" id="HBUF01595690">
    <property type="protein sequence ID" value="CAG6774702.1"/>
    <property type="molecule type" value="Transcribed_RNA"/>
</dbReference>
<dbReference type="GO" id="GO:0046872">
    <property type="term" value="F:metal ion binding"/>
    <property type="evidence" value="ECO:0007669"/>
    <property type="project" value="InterPro"/>
</dbReference>
<dbReference type="PROSITE" id="PS51043">
    <property type="entry name" value="DDHD"/>
    <property type="match status" value="1"/>
</dbReference>
<dbReference type="SMART" id="SM01127">
    <property type="entry name" value="DDHD"/>
    <property type="match status" value="1"/>
</dbReference>
<dbReference type="InterPro" id="IPR029058">
    <property type="entry name" value="AB_hydrolase_fold"/>
</dbReference>
<dbReference type="EMBL" id="HBUF01595689">
    <property type="protein sequence ID" value="CAG6774700.1"/>
    <property type="molecule type" value="Transcribed_RNA"/>
</dbReference>
<evidence type="ECO:0000256" key="1">
    <source>
        <dbReference type="ARBA" id="ARBA00038464"/>
    </source>
</evidence>
<evidence type="ECO:0000256" key="2">
    <source>
        <dbReference type="SAM" id="MobiDB-lite"/>
    </source>
</evidence>
<feature type="domain" description="DDHD" evidence="3">
    <location>
        <begin position="486"/>
        <end position="678"/>
    </location>
</feature>
<dbReference type="SUPFAM" id="SSF53474">
    <property type="entry name" value="alpha/beta-Hydrolases"/>
    <property type="match status" value="1"/>
</dbReference>
<evidence type="ECO:0000313" key="4">
    <source>
        <dbReference type="EMBL" id="CAG6655872.1"/>
    </source>
</evidence>
<dbReference type="GO" id="GO:0005737">
    <property type="term" value="C:cytoplasm"/>
    <property type="evidence" value="ECO:0007669"/>
    <property type="project" value="TreeGrafter"/>
</dbReference>
<accession>A0A8D8RWT3</accession>
<dbReference type="EMBL" id="HBUF01183139">
    <property type="protein sequence ID" value="CAG6655873.1"/>
    <property type="molecule type" value="Transcribed_RNA"/>
</dbReference>
<dbReference type="EMBL" id="HBUF01057455">
    <property type="protein sequence ID" value="CAG6624534.1"/>
    <property type="molecule type" value="Transcribed_RNA"/>
</dbReference>
<dbReference type="InterPro" id="IPR004177">
    <property type="entry name" value="DDHD_dom"/>
</dbReference>
<name>A0A8D8RWT3_9HEMI</name>
<dbReference type="EMBL" id="HBUF01595688">
    <property type="protein sequence ID" value="CAG6774698.1"/>
    <property type="molecule type" value="Transcribed_RNA"/>
</dbReference>
<feature type="region of interest" description="Disordered" evidence="2">
    <location>
        <begin position="579"/>
        <end position="599"/>
    </location>
</feature>
<dbReference type="EMBL" id="HBUF01057456">
    <property type="protein sequence ID" value="CAG6624535.1"/>
    <property type="molecule type" value="Transcribed_RNA"/>
</dbReference>
<comment type="similarity">
    <text evidence="1">Belongs to the PA-PLA1 family.</text>
</comment>
<dbReference type="EMBL" id="HBUF01183138">
    <property type="protein sequence ID" value="CAG6655872.1"/>
    <property type="molecule type" value="Transcribed_RNA"/>
</dbReference>
<dbReference type="GO" id="GO:0004620">
    <property type="term" value="F:phospholipase activity"/>
    <property type="evidence" value="ECO:0007669"/>
    <property type="project" value="TreeGrafter"/>
</dbReference>
<organism evidence="4">
    <name type="scientific">Cacopsylla melanoneura</name>
    <dbReference type="NCBI Taxonomy" id="428564"/>
    <lineage>
        <taxon>Eukaryota</taxon>
        <taxon>Metazoa</taxon>
        <taxon>Ecdysozoa</taxon>
        <taxon>Arthropoda</taxon>
        <taxon>Hexapoda</taxon>
        <taxon>Insecta</taxon>
        <taxon>Pterygota</taxon>
        <taxon>Neoptera</taxon>
        <taxon>Paraneoptera</taxon>
        <taxon>Hemiptera</taxon>
        <taxon>Sternorrhyncha</taxon>
        <taxon>Psylloidea</taxon>
        <taxon>Psyllidae</taxon>
        <taxon>Psyllinae</taxon>
        <taxon>Cacopsylla</taxon>
    </lineage>
</organism>
<reference evidence="4" key="1">
    <citation type="submission" date="2021-05" db="EMBL/GenBank/DDBJ databases">
        <authorList>
            <person name="Alioto T."/>
            <person name="Alioto T."/>
            <person name="Gomez Garrido J."/>
        </authorList>
    </citation>
    <scope>NUCLEOTIDE SEQUENCE</scope>
</reference>
<dbReference type="PANTHER" id="PTHR23509">
    <property type="entry name" value="PA-PL1 PHOSPHOLIPASE FAMILY"/>
    <property type="match status" value="1"/>
</dbReference>